<dbReference type="AlphaFoldDB" id="A0A485L450"/>
<accession>A0A485L450</accession>
<evidence type="ECO:0000313" key="2">
    <source>
        <dbReference type="EMBL" id="KAF0693101.1"/>
    </source>
</evidence>
<feature type="compositionally biased region" description="Low complexity" evidence="1">
    <location>
        <begin position="45"/>
        <end position="57"/>
    </location>
</feature>
<dbReference type="EMBL" id="VJMH01005768">
    <property type="protein sequence ID" value="KAF0693101.1"/>
    <property type="molecule type" value="Genomic_DNA"/>
</dbReference>
<keyword evidence="4" id="KW-1185">Reference proteome</keyword>
<organism evidence="3 4">
    <name type="scientific">Aphanomyces stellatus</name>
    <dbReference type="NCBI Taxonomy" id="120398"/>
    <lineage>
        <taxon>Eukaryota</taxon>
        <taxon>Sar</taxon>
        <taxon>Stramenopiles</taxon>
        <taxon>Oomycota</taxon>
        <taxon>Saprolegniomycetes</taxon>
        <taxon>Saprolegniales</taxon>
        <taxon>Verrucalvaceae</taxon>
        <taxon>Aphanomyces</taxon>
    </lineage>
</organism>
<feature type="region of interest" description="Disordered" evidence="1">
    <location>
        <begin position="24"/>
        <end position="83"/>
    </location>
</feature>
<reference evidence="3 4" key="1">
    <citation type="submission" date="2019-03" db="EMBL/GenBank/DDBJ databases">
        <authorList>
            <person name="Gaulin E."/>
            <person name="Dumas B."/>
        </authorList>
    </citation>
    <scope>NUCLEOTIDE SEQUENCE [LARGE SCALE GENOMIC DNA]</scope>
    <source>
        <strain evidence="3">CBS 568.67</strain>
    </source>
</reference>
<gene>
    <name evidence="3" type="primary">Aste57867_15890</name>
    <name evidence="2" type="ORF">As57867_015834</name>
    <name evidence="3" type="ORF">ASTE57867_15890</name>
</gene>
<proteinExistence type="predicted"/>
<protein>
    <submittedName>
        <fullName evidence="3">Aste57867_15890 protein</fullName>
    </submittedName>
</protein>
<name>A0A485L450_9STRA</name>
<dbReference type="Proteomes" id="UP000332933">
    <property type="component" value="Unassembled WGS sequence"/>
</dbReference>
<dbReference type="EMBL" id="CAADRA010005789">
    <property type="protein sequence ID" value="VFT92677.1"/>
    <property type="molecule type" value="Genomic_DNA"/>
</dbReference>
<reference evidence="2" key="2">
    <citation type="submission" date="2019-06" db="EMBL/GenBank/DDBJ databases">
        <title>Genomics analysis of Aphanomyces spp. identifies a new class of oomycete effector associated with host adaptation.</title>
        <authorList>
            <person name="Gaulin E."/>
        </authorList>
    </citation>
    <scope>NUCLEOTIDE SEQUENCE</scope>
    <source>
        <strain evidence="2">CBS 578.67</strain>
    </source>
</reference>
<evidence type="ECO:0000313" key="3">
    <source>
        <dbReference type="EMBL" id="VFT92677.1"/>
    </source>
</evidence>
<evidence type="ECO:0000256" key="1">
    <source>
        <dbReference type="SAM" id="MobiDB-lite"/>
    </source>
</evidence>
<evidence type="ECO:0000313" key="4">
    <source>
        <dbReference type="Proteomes" id="UP000332933"/>
    </source>
</evidence>
<sequence>MASTGHDHERTTLDDLDDTTTWVVDALLYVQPPPPPANRPEEEATSASPQGSSSRSSTPRDDDEEDRGKAAPANDRNASRKRRRDEIACLRRTVTALESELAHVVAQNDMLQATMPSQWKRLAALLATQPRLTLLTTNHDPSLHLPNDPHERLGTARAIVSHQYPLLDSVVVAAGMADCTTRTTLVEPKVCRGPDGRGMLVAEGVLCRVYDLPVNVVADRMWQIVQGAVSNSAMPISRLETFTDDLVYVTVGYPIRPTYLDRHLLWRVRDDVAQRHVFVYRSILHDEWRPIEPPYTSLSNGSAWTVIEPLGPTQCCFKYIIRATPPLQVDPSLTLTANYVKESVDHLLRDWTLLLGQFDHAVGPTLFQEQ</sequence>